<organism evidence="1 2">
    <name type="scientific">Shewanella scandinavica</name>
    <dbReference type="NCBI Taxonomy" id="3063538"/>
    <lineage>
        <taxon>Bacteria</taxon>
        <taxon>Pseudomonadati</taxon>
        <taxon>Pseudomonadota</taxon>
        <taxon>Gammaproteobacteria</taxon>
        <taxon>Alteromonadales</taxon>
        <taxon>Shewanellaceae</taxon>
        <taxon>Shewanella</taxon>
    </lineage>
</organism>
<keyword evidence="2" id="KW-1185">Reference proteome</keyword>
<evidence type="ECO:0000313" key="2">
    <source>
        <dbReference type="Proteomes" id="UP001249505"/>
    </source>
</evidence>
<sequence>PFIEIARLYRHGVTLLKNGDNDWTTYAKHTKKTAIFCYREKIARGFDLCGADHWGKTKAKIRTMLLPRANQLLQLASVKRMLADALVIGQRVLLAGSFVFWYEEKGNIGWCIKEASDSDSAKKGHTLWRQGKILSKNHGRIVVFPYIKENGEGVLGHTKNAPNDGKALPRHPDDFVELPFEVLEDDLMIGLFGELRYE</sequence>
<evidence type="ECO:0000313" key="1">
    <source>
        <dbReference type="EMBL" id="MDT3282729.1"/>
    </source>
</evidence>
<dbReference type="Proteomes" id="UP001249505">
    <property type="component" value="Unassembled WGS sequence"/>
</dbReference>
<reference evidence="1 2" key="1">
    <citation type="submission" date="2023-07" db="EMBL/GenBank/DDBJ databases">
        <title>Novel Shewanella species isolated from Baltic Sea sediments.</title>
        <authorList>
            <person name="Martin-Rodriguez A.J."/>
        </authorList>
    </citation>
    <scope>NUCLEOTIDE SEQUENCE [LARGE SCALE GENOMIC DNA]</scope>
    <source>
        <strain evidence="1 2">SP2S1-2</strain>
    </source>
</reference>
<feature type="non-terminal residue" evidence="1">
    <location>
        <position position="1"/>
    </location>
</feature>
<protein>
    <submittedName>
        <fullName evidence="1">Uncharacterized protein</fullName>
    </submittedName>
</protein>
<dbReference type="EMBL" id="JAUOES010000037">
    <property type="protein sequence ID" value="MDT3282729.1"/>
    <property type="molecule type" value="Genomic_DNA"/>
</dbReference>
<dbReference type="RefSeq" id="WP_311900935.1">
    <property type="nucleotide sequence ID" value="NZ_JAUOES010000037.1"/>
</dbReference>
<name>A0ABU3G508_9GAMM</name>
<comment type="caution">
    <text evidence="1">The sequence shown here is derived from an EMBL/GenBank/DDBJ whole genome shotgun (WGS) entry which is preliminary data.</text>
</comment>
<accession>A0ABU3G508</accession>
<proteinExistence type="predicted"/>
<gene>
    <name evidence="1" type="ORF">Q4Q50_20830</name>
</gene>